<feature type="transmembrane region" description="Helical" evidence="6">
    <location>
        <begin position="259"/>
        <end position="278"/>
    </location>
</feature>
<evidence type="ECO:0000259" key="7">
    <source>
        <dbReference type="Pfam" id="PF00892"/>
    </source>
</evidence>
<name>A0A0Q3N5G6_BRADI</name>
<dbReference type="AlphaFoldDB" id="A0A0Q3N5G6"/>
<dbReference type="EMBL" id="CM000880">
    <property type="protein sequence ID" value="KQK11958.1"/>
    <property type="molecule type" value="Genomic_DNA"/>
</dbReference>
<feature type="domain" description="EamA" evidence="7">
    <location>
        <begin position="195"/>
        <end position="333"/>
    </location>
</feature>
<reference evidence="8 9" key="1">
    <citation type="journal article" date="2010" name="Nature">
        <title>Genome sequencing and analysis of the model grass Brachypodium distachyon.</title>
        <authorList>
            <consortium name="International Brachypodium Initiative"/>
        </authorList>
    </citation>
    <scope>NUCLEOTIDE SEQUENCE [LARGE SCALE GENOMIC DNA]</scope>
    <source>
        <strain evidence="8">Bd21</strain>
        <strain evidence="9">cv. Bd21</strain>
    </source>
</reference>
<comment type="similarity">
    <text evidence="2 6">Belongs to the drug/metabolite transporter (DMT) superfamily. Plant drug/metabolite exporter (P-DME) (TC 2.A.7.4) family.</text>
</comment>
<keyword evidence="10" id="KW-1185">Reference proteome</keyword>
<accession>A0A0Q3N5G6</accession>
<evidence type="ECO:0000256" key="6">
    <source>
        <dbReference type="RuleBase" id="RU363077"/>
    </source>
</evidence>
<dbReference type="Proteomes" id="UP000008810">
    <property type="component" value="Chromosome 1"/>
</dbReference>
<dbReference type="SUPFAM" id="SSF103481">
    <property type="entry name" value="Multidrug resistance efflux transporter EmrE"/>
    <property type="match status" value="2"/>
</dbReference>
<organism evidence="8">
    <name type="scientific">Brachypodium distachyon</name>
    <name type="common">Purple false brome</name>
    <name type="synonym">Trachynia distachya</name>
    <dbReference type="NCBI Taxonomy" id="15368"/>
    <lineage>
        <taxon>Eukaryota</taxon>
        <taxon>Viridiplantae</taxon>
        <taxon>Streptophyta</taxon>
        <taxon>Embryophyta</taxon>
        <taxon>Tracheophyta</taxon>
        <taxon>Spermatophyta</taxon>
        <taxon>Magnoliopsida</taxon>
        <taxon>Liliopsida</taxon>
        <taxon>Poales</taxon>
        <taxon>Poaceae</taxon>
        <taxon>BOP clade</taxon>
        <taxon>Pooideae</taxon>
        <taxon>Stipodae</taxon>
        <taxon>Brachypodieae</taxon>
        <taxon>Brachypodium</taxon>
    </lineage>
</organism>
<reference evidence="8" key="2">
    <citation type="submission" date="2017-06" db="EMBL/GenBank/DDBJ databases">
        <title>WGS assembly of Brachypodium distachyon.</title>
        <authorList>
            <consortium name="The International Brachypodium Initiative"/>
            <person name="Lucas S."/>
            <person name="Harmon-Smith M."/>
            <person name="Lail K."/>
            <person name="Tice H."/>
            <person name="Grimwood J."/>
            <person name="Bruce D."/>
            <person name="Barry K."/>
            <person name="Shu S."/>
            <person name="Lindquist E."/>
            <person name="Wang M."/>
            <person name="Pitluck S."/>
            <person name="Vogel J.P."/>
            <person name="Garvin D.F."/>
            <person name="Mockler T.C."/>
            <person name="Schmutz J."/>
            <person name="Rokhsar D."/>
            <person name="Bevan M.W."/>
        </authorList>
    </citation>
    <scope>NUCLEOTIDE SEQUENCE</scope>
    <source>
        <strain evidence="8">Bd21</strain>
    </source>
</reference>
<feature type="transmembrane region" description="Helical" evidence="6">
    <location>
        <begin position="21"/>
        <end position="41"/>
    </location>
</feature>
<evidence type="ECO:0000313" key="8">
    <source>
        <dbReference type="EMBL" id="KQK11958.1"/>
    </source>
</evidence>
<dbReference type="InterPro" id="IPR030184">
    <property type="entry name" value="WAT1-related"/>
</dbReference>
<reference evidence="9" key="3">
    <citation type="submission" date="2018-08" db="UniProtKB">
        <authorList>
            <consortium name="EnsemblPlants"/>
        </authorList>
    </citation>
    <scope>IDENTIFICATION</scope>
    <source>
        <strain evidence="9">cv. Bd21</strain>
    </source>
</reference>
<keyword evidence="3 6" id="KW-0812">Transmembrane</keyword>
<feature type="transmembrane region" description="Helical" evidence="6">
    <location>
        <begin position="47"/>
        <end position="73"/>
    </location>
</feature>
<evidence type="ECO:0000256" key="3">
    <source>
        <dbReference type="ARBA" id="ARBA00022692"/>
    </source>
</evidence>
<evidence type="ECO:0000256" key="1">
    <source>
        <dbReference type="ARBA" id="ARBA00004141"/>
    </source>
</evidence>
<dbReference type="Gramene" id="KQK11958">
    <property type="protein sequence ID" value="KQK11958"/>
    <property type="gene ID" value="BRADI_1g00654v3"/>
</dbReference>
<dbReference type="InterPro" id="IPR000620">
    <property type="entry name" value="EamA_dom"/>
</dbReference>
<dbReference type="EnsemblPlants" id="KQK11958">
    <property type="protein sequence ID" value="KQK11958"/>
    <property type="gene ID" value="BRADI_1g00654v3"/>
</dbReference>
<dbReference type="InterPro" id="IPR037185">
    <property type="entry name" value="EmrE-like"/>
</dbReference>
<feature type="transmembrane region" description="Helical" evidence="6">
    <location>
        <begin position="85"/>
        <end position="107"/>
    </location>
</feature>
<evidence type="ECO:0000256" key="5">
    <source>
        <dbReference type="ARBA" id="ARBA00023136"/>
    </source>
</evidence>
<evidence type="ECO:0000256" key="4">
    <source>
        <dbReference type="ARBA" id="ARBA00022989"/>
    </source>
</evidence>
<dbReference type="GO" id="GO:0022857">
    <property type="term" value="F:transmembrane transporter activity"/>
    <property type="evidence" value="ECO:0007669"/>
    <property type="project" value="InterPro"/>
</dbReference>
<dbReference type="PANTHER" id="PTHR31218">
    <property type="entry name" value="WAT1-RELATED PROTEIN"/>
    <property type="match status" value="1"/>
</dbReference>
<feature type="transmembrane region" description="Helical" evidence="6">
    <location>
        <begin position="290"/>
        <end position="310"/>
    </location>
</feature>
<gene>
    <name evidence="9" type="primary">LOC100840357</name>
    <name evidence="8" type="ORF">BRADI_1g00654v3</name>
</gene>
<dbReference type="RefSeq" id="XP_024313155.1">
    <property type="nucleotide sequence ID" value="XM_024457387.1"/>
</dbReference>
<sequence>MDINVPPETTTSSPASASARWTTPMAMVLVQLFITGMILLSKVSIGGGMFIFTLLAYRSFFGSLFILPFALIYERGKWRNMTWLALRWIFLNAFIGYSVPLSLYYYGLRDTTSSYAVIFINIIPLVTFIISLIFRMETLQITSKPGSLKISSVVLSVGGTMLISLYKGKTLHLWNPIFEEHNKEKQLEVASNQLRGTIFLVASSFAFACWYIIQSKVNKVYPYKYWSSMVTCLIGGLQTALVGIILRRDKSAWKLGWDLNLLTIVYSGALATAARYSLNSWAVAKRGPAYPPMFSPLSVVFTVVLASVFIGDDITVGSILGTVTVIAGLYVFLWAKSKEV</sequence>
<dbReference type="GeneID" id="100840357"/>
<evidence type="ECO:0000313" key="10">
    <source>
        <dbReference type="Proteomes" id="UP000008810"/>
    </source>
</evidence>
<dbReference type="GO" id="GO:0005886">
    <property type="term" value="C:plasma membrane"/>
    <property type="evidence" value="ECO:0000318"/>
    <property type="project" value="GO_Central"/>
</dbReference>
<dbReference type="OrthoDB" id="670984at2759"/>
<feature type="transmembrane region" description="Helical" evidence="6">
    <location>
        <begin position="113"/>
        <end position="134"/>
    </location>
</feature>
<feature type="domain" description="EamA" evidence="7">
    <location>
        <begin position="26"/>
        <end position="164"/>
    </location>
</feature>
<protein>
    <recommendedName>
        <fullName evidence="6">WAT1-related protein</fullName>
    </recommendedName>
</protein>
<feature type="transmembrane region" description="Helical" evidence="6">
    <location>
        <begin position="316"/>
        <end position="335"/>
    </location>
</feature>
<keyword evidence="4 6" id="KW-1133">Transmembrane helix</keyword>
<dbReference type="Pfam" id="PF00892">
    <property type="entry name" value="EamA"/>
    <property type="match status" value="2"/>
</dbReference>
<keyword evidence="5 6" id="KW-0472">Membrane</keyword>
<evidence type="ECO:0000313" key="9">
    <source>
        <dbReference type="EnsemblPlants" id="KQK11958"/>
    </source>
</evidence>
<feature type="transmembrane region" description="Helical" evidence="6">
    <location>
        <begin position="225"/>
        <end position="247"/>
    </location>
</feature>
<evidence type="ECO:0000256" key="2">
    <source>
        <dbReference type="ARBA" id="ARBA00007635"/>
    </source>
</evidence>
<feature type="transmembrane region" description="Helical" evidence="6">
    <location>
        <begin position="194"/>
        <end position="213"/>
    </location>
</feature>
<proteinExistence type="inferred from homology"/>
<comment type="subcellular location">
    <subcellularLocation>
        <location evidence="1 6">Membrane</location>
        <topology evidence="1 6">Multi-pass membrane protein</topology>
    </subcellularLocation>
</comment>
<feature type="transmembrane region" description="Helical" evidence="6">
    <location>
        <begin position="146"/>
        <end position="166"/>
    </location>
</feature>